<dbReference type="SUPFAM" id="SSF109854">
    <property type="entry name" value="DinB/YfiT-like putative metalloenzymes"/>
    <property type="match status" value="1"/>
</dbReference>
<name>A0ABT7A4D7_9ACTN</name>
<dbReference type="GO" id="GO:0016853">
    <property type="term" value="F:isomerase activity"/>
    <property type="evidence" value="ECO:0007669"/>
    <property type="project" value="UniProtKB-KW"/>
</dbReference>
<dbReference type="Pfam" id="PF11716">
    <property type="entry name" value="MDMPI_N"/>
    <property type="match status" value="1"/>
</dbReference>
<dbReference type="EMBL" id="JANCPR020000033">
    <property type="protein sequence ID" value="MDJ1135894.1"/>
    <property type="molecule type" value="Genomic_DNA"/>
</dbReference>
<reference evidence="3 4" key="1">
    <citation type="submission" date="2023-05" db="EMBL/GenBank/DDBJ databases">
        <title>Streptantibioticus silvisoli sp. nov., acidotolerant actinomycetes 1 from pine litter.</title>
        <authorList>
            <person name="Swiecimska M."/>
            <person name="Golinska P."/>
            <person name="Sangal V."/>
            <person name="Wachnowicz B."/>
            <person name="Goodfellow M."/>
        </authorList>
    </citation>
    <scope>NUCLEOTIDE SEQUENCE [LARGE SCALE GENOMIC DNA]</scope>
    <source>
        <strain evidence="3 4">DSM 42109</strain>
    </source>
</reference>
<dbReference type="InterPro" id="IPR010872">
    <property type="entry name" value="MDMPI_C-term_domain"/>
</dbReference>
<protein>
    <submittedName>
        <fullName evidence="3">Maleylpyruvate isomerase family mycothiol-dependent enzyme</fullName>
    </submittedName>
</protein>
<dbReference type="Proteomes" id="UP001214441">
    <property type="component" value="Unassembled WGS sequence"/>
</dbReference>
<proteinExistence type="predicted"/>
<evidence type="ECO:0000259" key="1">
    <source>
        <dbReference type="Pfam" id="PF07398"/>
    </source>
</evidence>
<accession>A0ABT7A4D7</accession>
<dbReference type="InterPro" id="IPR034660">
    <property type="entry name" value="DinB/YfiT-like"/>
</dbReference>
<sequence length="279" mass="30473">MTSTPPPADDPNRLSYARYCAEIPAQTDGVRHLLAGADMAAPVPSCPGWSLGQLVRHIGGAHRWVETLVRNRAAGLVPDRQVNDVPEREHESADSLRAWLGEGAVRLAETLREAGPEAQLWTPVPERYRTPVFWARRMTHETAMHRADVALAVGAEYVLMEEVALDAVGEWMEFAALPEVSSESRAGEPPLLGPGRTLHLHATDTAAPGAGEWLVDLTGEHPVWQLGHAKATVAARAPLTDLLLHLYGRPARDGHAVEVLGDAPLLDLWKRRSGYWLHA</sequence>
<evidence type="ECO:0000313" key="3">
    <source>
        <dbReference type="EMBL" id="MDJ1135894.1"/>
    </source>
</evidence>
<dbReference type="InterPro" id="IPR024344">
    <property type="entry name" value="MDMPI_metal-binding"/>
</dbReference>
<keyword evidence="3" id="KW-0413">Isomerase</keyword>
<dbReference type="PANTHER" id="PTHR40758">
    <property type="entry name" value="CONSERVED PROTEIN"/>
    <property type="match status" value="1"/>
</dbReference>
<dbReference type="InterPro" id="IPR017517">
    <property type="entry name" value="Maleyloyr_isom"/>
</dbReference>
<comment type="caution">
    <text evidence="3">The sequence shown here is derived from an EMBL/GenBank/DDBJ whole genome shotgun (WGS) entry which is preliminary data.</text>
</comment>
<dbReference type="Gene3D" id="1.20.120.450">
    <property type="entry name" value="dinb family like domain"/>
    <property type="match status" value="1"/>
</dbReference>
<gene>
    <name evidence="3" type="ORF">NMN56_028900</name>
</gene>
<dbReference type="NCBIfam" id="TIGR03083">
    <property type="entry name" value="maleylpyruvate isomerase family mycothiol-dependent enzyme"/>
    <property type="match status" value="1"/>
</dbReference>
<organism evidence="3 4">
    <name type="scientific">Streptomyces iconiensis</name>
    <dbReference type="NCBI Taxonomy" id="1384038"/>
    <lineage>
        <taxon>Bacteria</taxon>
        <taxon>Bacillati</taxon>
        <taxon>Actinomycetota</taxon>
        <taxon>Actinomycetes</taxon>
        <taxon>Kitasatosporales</taxon>
        <taxon>Streptomycetaceae</taxon>
        <taxon>Streptomyces</taxon>
    </lineage>
</organism>
<dbReference type="Pfam" id="PF07398">
    <property type="entry name" value="MDMPI_C"/>
    <property type="match status" value="1"/>
</dbReference>
<evidence type="ECO:0000259" key="2">
    <source>
        <dbReference type="Pfam" id="PF11716"/>
    </source>
</evidence>
<keyword evidence="4" id="KW-1185">Reference proteome</keyword>
<evidence type="ECO:0000313" key="4">
    <source>
        <dbReference type="Proteomes" id="UP001214441"/>
    </source>
</evidence>
<dbReference type="PANTHER" id="PTHR40758:SF1">
    <property type="entry name" value="CONSERVED PROTEIN"/>
    <property type="match status" value="1"/>
</dbReference>
<feature type="domain" description="MDMPI C-terminal" evidence="1">
    <location>
        <begin position="162"/>
        <end position="267"/>
    </location>
</feature>
<feature type="domain" description="Mycothiol-dependent maleylpyruvate isomerase metal-binding" evidence="2">
    <location>
        <begin position="24"/>
        <end position="150"/>
    </location>
</feature>
<dbReference type="RefSeq" id="WP_274044853.1">
    <property type="nucleotide sequence ID" value="NZ_JANCPR020000033.1"/>
</dbReference>